<name>A0A9D1LSY1_9FIRM</name>
<evidence type="ECO:0000256" key="1">
    <source>
        <dbReference type="SAM" id="MobiDB-lite"/>
    </source>
</evidence>
<evidence type="ECO:0000256" key="2">
    <source>
        <dbReference type="SAM" id="Phobius"/>
    </source>
</evidence>
<feature type="region of interest" description="Disordered" evidence="1">
    <location>
        <begin position="376"/>
        <end position="395"/>
    </location>
</feature>
<gene>
    <name evidence="3" type="ORF">IAC59_09185</name>
</gene>
<accession>A0A9D1LSY1</accession>
<dbReference type="EMBL" id="DVNK01000053">
    <property type="protein sequence ID" value="HIU47411.1"/>
    <property type="molecule type" value="Genomic_DNA"/>
</dbReference>
<sequence>MSKRNELDLRKAFAAPPESYIAKTRATLESLEEEPVKKFTFSVALALTCALLIMGGALAAGLCGAWNPDNITGQDAQQLSGGQDGFARIAQCVSVDEALFDGRTLYARVTVDPEEWDGTAIVPAPQRYAGMTIDELADSRLSDYDLAVSFRVNGAEQALITGWATAGDATVYEFLYECEPADGALLNVDLSGAFGEGTISVSALNADMNYYSIAQADADGLPALTNGGAVAGDGFAYAQLYFAAGTESERAELLNWLATATLRVDGDAEARISSRVVADGLTLGIMFLDGLPQSFTLNAHGADGVEASATYELSATDVQALSELTRVELPETNDAQPTPEQTGAADTQPTPDKTDNAGLTPNPEQTDAAYATVAPEGTDTADSQPTPEVTGEQALPVEYAGNTTAPTHAMELQTEGQYDGRGLAHIAIEADDANAQLGSVAVNTGDGTQPRLLAMRTERGDDSIRYDLLYQCGKGDIASVRASVDGVAFSMELSAGGTIELGSLYSEADELVGWAVESGGVYFARACLTADEEAYGALADAQIECVDGEDTNMRAELELNGGAWLNVSGYGALPGEMEFIINGARVAFNVAFNAEGYNYYQFDDGRYLYPGAEDVAADEAADAVSSQTAADGGDDTAAIATDELAELLIKLNDSAYDGEYLYVNYELSMPGIYLYDAQLNEINGDVDSPYMPQDGAVAVTQALVDSSEGSVELLWSRAERTGENGGALHYAEVYRCTGAQSLGIYATAGNAADADSNSCSAWLDLDGLEQTDRIRARDVEQLSVPDDLMILSTSAVELNGQLLLGVRYRPSEGDVLTADGINAVTLYGAGEASTTHMVDDGAGEAIWCELYEMYEAVPADGEITLQLERAGGESGEVVLKLLATPELSIVESERNGEYVYALVELTPEDGVQLSYSGELDAAALAGSSSESELYVELNEEFEEYIRNNATAGVIGSADGSTEIIVADGPMPTESADADAASIGVIGGADGSTEIIVSDSPMPTESAETDAASIGVIGSADGSTEIIVADGPMPTESAETDAASIGVIGGADGSTEIIVADGPMPTESAETDAASIGVIGGADGPTSIYLVGNPLPTESAATDGAASIGIIGGADGPTSIYITTPGMSVTMPRLTLDGRDITLGVADMTGMDDITDGALRLMLVGRADGEGQLEVELHAGSSRVAQSLDLPAAADWAESGERVEASAEITNGVEIRSSQTIKCGALKLLEVELDLTGVELDGVDAGMARRWTQDGVDVAICAGDSLPERIWFAGAAAQDGEEVRAYSWRAQWQTDEAGNVDYRVYQLLPGDADTSEVELIPMWRMSHLAQYTAQQSDITTGTAE</sequence>
<proteinExistence type="predicted"/>
<reference evidence="3" key="1">
    <citation type="submission" date="2020-10" db="EMBL/GenBank/DDBJ databases">
        <authorList>
            <person name="Gilroy R."/>
        </authorList>
    </citation>
    <scope>NUCLEOTIDE SEQUENCE</scope>
    <source>
        <strain evidence="3">ChiSxjej2B14-8506</strain>
    </source>
</reference>
<feature type="region of interest" description="Disordered" evidence="1">
    <location>
        <begin position="330"/>
        <end position="364"/>
    </location>
</feature>
<keyword evidence="2" id="KW-0472">Membrane</keyword>
<organism evidence="3 4">
    <name type="scientific">Candidatus Fimadaptatus faecigallinarum</name>
    <dbReference type="NCBI Taxonomy" id="2840814"/>
    <lineage>
        <taxon>Bacteria</taxon>
        <taxon>Bacillati</taxon>
        <taxon>Bacillota</taxon>
        <taxon>Clostridia</taxon>
        <taxon>Eubacteriales</taxon>
        <taxon>Candidatus Fimadaptatus</taxon>
    </lineage>
</organism>
<feature type="compositionally biased region" description="Polar residues" evidence="1">
    <location>
        <begin position="333"/>
        <end position="364"/>
    </location>
</feature>
<feature type="transmembrane region" description="Helical" evidence="2">
    <location>
        <begin position="39"/>
        <end position="62"/>
    </location>
</feature>
<reference evidence="3" key="2">
    <citation type="journal article" date="2021" name="PeerJ">
        <title>Extensive microbial diversity within the chicken gut microbiome revealed by metagenomics and culture.</title>
        <authorList>
            <person name="Gilroy R."/>
            <person name="Ravi A."/>
            <person name="Getino M."/>
            <person name="Pursley I."/>
            <person name="Horton D.L."/>
            <person name="Alikhan N.F."/>
            <person name="Baker D."/>
            <person name="Gharbi K."/>
            <person name="Hall N."/>
            <person name="Watson M."/>
            <person name="Adriaenssens E.M."/>
            <person name="Foster-Nyarko E."/>
            <person name="Jarju S."/>
            <person name="Secka A."/>
            <person name="Antonio M."/>
            <person name="Oren A."/>
            <person name="Chaudhuri R.R."/>
            <person name="La Ragione R."/>
            <person name="Hildebrand F."/>
            <person name="Pallen M.J."/>
        </authorList>
    </citation>
    <scope>NUCLEOTIDE SEQUENCE</scope>
    <source>
        <strain evidence="3">ChiSxjej2B14-8506</strain>
    </source>
</reference>
<dbReference type="Proteomes" id="UP000824123">
    <property type="component" value="Unassembled WGS sequence"/>
</dbReference>
<evidence type="ECO:0000313" key="3">
    <source>
        <dbReference type="EMBL" id="HIU47411.1"/>
    </source>
</evidence>
<protein>
    <submittedName>
        <fullName evidence="3">Uncharacterized protein</fullName>
    </submittedName>
</protein>
<keyword evidence="2" id="KW-0812">Transmembrane</keyword>
<evidence type="ECO:0000313" key="4">
    <source>
        <dbReference type="Proteomes" id="UP000824123"/>
    </source>
</evidence>
<keyword evidence="2" id="KW-1133">Transmembrane helix</keyword>
<comment type="caution">
    <text evidence="3">The sequence shown here is derived from an EMBL/GenBank/DDBJ whole genome shotgun (WGS) entry which is preliminary data.</text>
</comment>